<dbReference type="EMBL" id="JAUCMX010000014">
    <property type="protein sequence ID" value="KAK3523736.1"/>
    <property type="molecule type" value="Genomic_DNA"/>
</dbReference>
<dbReference type="GO" id="GO:0042589">
    <property type="term" value="C:zymogen granule membrane"/>
    <property type="evidence" value="ECO:0007669"/>
    <property type="project" value="UniProtKB-SubCell"/>
</dbReference>
<comment type="function">
    <text evidence="7">Functions in exocytosis in pancreatic acinar cells regulating the fusion of zymogen granules with each other. May have a pore-forming activity on membranes and regulate exocytosis in other exocrine tissues.</text>
</comment>
<keyword evidence="12" id="KW-1185">Reference proteome</keyword>
<dbReference type="GO" id="GO:0006887">
    <property type="term" value="P:exocytosis"/>
    <property type="evidence" value="ECO:0007669"/>
    <property type="project" value="UniProtKB-KW"/>
</dbReference>
<dbReference type="PANTHER" id="PTHR17503">
    <property type="entry name" value="SYNCOLLIN"/>
    <property type="match status" value="1"/>
</dbReference>
<evidence type="ECO:0000256" key="1">
    <source>
        <dbReference type="ARBA" id="ARBA00022483"/>
    </source>
</evidence>
<protein>
    <recommendedName>
        <fullName evidence="9">Syncollin</fullName>
    </recommendedName>
</protein>
<dbReference type="AlphaFoldDB" id="A0AAE0QLE8"/>
<organism evidence="11 12">
    <name type="scientific">Hemibagrus guttatus</name>
    <dbReference type="NCBI Taxonomy" id="175788"/>
    <lineage>
        <taxon>Eukaryota</taxon>
        <taxon>Metazoa</taxon>
        <taxon>Chordata</taxon>
        <taxon>Craniata</taxon>
        <taxon>Vertebrata</taxon>
        <taxon>Euteleostomi</taxon>
        <taxon>Actinopterygii</taxon>
        <taxon>Neopterygii</taxon>
        <taxon>Teleostei</taxon>
        <taxon>Ostariophysi</taxon>
        <taxon>Siluriformes</taxon>
        <taxon>Bagridae</taxon>
        <taxon>Hemibagrus</taxon>
    </lineage>
</organism>
<evidence type="ECO:0000256" key="4">
    <source>
        <dbReference type="ARBA" id="ARBA00023157"/>
    </source>
</evidence>
<gene>
    <name evidence="11" type="ORF">QTP70_009256</name>
</gene>
<comment type="subcellular location">
    <subcellularLocation>
        <location evidence="6">Zymogen granule lumen</location>
    </subcellularLocation>
    <subcellularLocation>
        <location evidence="8">Zymogen granule membrane</location>
        <topology evidence="8">Peripheral membrane protein</topology>
        <orientation evidence="8">Lumenal side</orientation>
    </subcellularLocation>
</comment>
<evidence type="ECO:0000256" key="9">
    <source>
        <dbReference type="ARBA" id="ARBA00074712"/>
    </source>
</evidence>
<keyword evidence="4" id="KW-1015">Disulfide bond</keyword>
<comment type="caution">
    <text evidence="11">The sequence shown here is derived from an EMBL/GenBank/DDBJ whole genome shotgun (WGS) entry which is preliminary data.</text>
</comment>
<dbReference type="Proteomes" id="UP001274896">
    <property type="component" value="Unassembled WGS sequence"/>
</dbReference>
<dbReference type="PANTHER" id="PTHR17503:SF0">
    <property type="entry name" value="SYNCOLLIN"/>
    <property type="match status" value="1"/>
</dbReference>
<evidence type="ECO:0000256" key="3">
    <source>
        <dbReference type="ARBA" id="ARBA00023136"/>
    </source>
</evidence>
<dbReference type="InterPro" id="IPR028137">
    <property type="entry name" value="Syncollin"/>
</dbReference>
<evidence type="ECO:0000256" key="10">
    <source>
        <dbReference type="SAM" id="MobiDB-lite"/>
    </source>
</evidence>
<keyword evidence="5" id="KW-0968">Cytoplasmic vesicle</keyword>
<dbReference type="Gene3D" id="2.60.20.10">
    <property type="entry name" value="Crystallins"/>
    <property type="match status" value="1"/>
</dbReference>
<reference evidence="11" key="1">
    <citation type="submission" date="2023-06" db="EMBL/GenBank/DDBJ databases">
        <title>Male Hemibagrus guttatus genome.</title>
        <authorList>
            <person name="Bian C."/>
        </authorList>
    </citation>
    <scope>NUCLEOTIDE SEQUENCE</scope>
    <source>
        <strain evidence="11">Male_cb2023</strain>
        <tissue evidence="11">Muscle</tissue>
    </source>
</reference>
<feature type="region of interest" description="Disordered" evidence="10">
    <location>
        <begin position="1"/>
        <end position="22"/>
    </location>
</feature>
<evidence type="ECO:0000256" key="8">
    <source>
        <dbReference type="ARBA" id="ARBA00060468"/>
    </source>
</evidence>
<evidence type="ECO:0000256" key="6">
    <source>
        <dbReference type="ARBA" id="ARBA00037795"/>
    </source>
</evidence>
<evidence type="ECO:0000313" key="11">
    <source>
        <dbReference type="EMBL" id="KAK3523736.1"/>
    </source>
</evidence>
<dbReference type="FunFam" id="2.60.20.10:FF:000014">
    <property type="entry name" value="Syncollin"/>
    <property type="match status" value="1"/>
</dbReference>
<evidence type="ECO:0000256" key="7">
    <source>
        <dbReference type="ARBA" id="ARBA00057037"/>
    </source>
</evidence>
<accession>A0AAE0QLE8</accession>
<sequence length="166" mass="18525">MPQPQPLDAVPVPSPEKWEGSVRKGVKPVPSCCADQLVAFALLLCALCFLGLDAQCPEPNTLKDAEGKKICARMFEDSNYYYEQSCGGQYIDAYPGDDVPIIPWSWNNRISSLVVNKLCSLTVWSRIKKNGSKRKFSSGIVYRLKDVQQGLFGSWENDISAYYCVC</sequence>
<evidence type="ECO:0000313" key="12">
    <source>
        <dbReference type="Proteomes" id="UP001274896"/>
    </source>
</evidence>
<evidence type="ECO:0000256" key="5">
    <source>
        <dbReference type="ARBA" id="ARBA00023329"/>
    </source>
</evidence>
<proteinExistence type="predicted"/>
<keyword evidence="1" id="KW-0268">Exocytosis</keyword>
<keyword evidence="3" id="KW-0472">Membrane</keyword>
<dbReference type="Pfam" id="PF15138">
    <property type="entry name" value="Syncollin"/>
    <property type="match status" value="1"/>
</dbReference>
<name>A0AAE0QLE8_9TELE</name>
<evidence type="ECO:0000256" key="2">
    <source>
        <dbReference type="ARBA" id="ARBA00022729"/>
    </source>
</evidence>
<keyword evidence="2" id="KW-0732">Signal</keyword>